<evidence type="ECO:0000313" key="2">
    <source>
        <dbReference type="EMBL" id="PJZ75156.1"/>
    </source>
</evidence>
<dbReference type="EMBL" id="NPDZ01000001">
    <property type="protein sequence ID" value="PJZ75156.1"/>
    <property type="molecule type" value="Genomic_DNA"/>
</dbReference>
<name>A0A2M9ZSX2_9LEPT</name>
<dbReference type="Proteomes" id="UP000231990">
    <property type="component" value="Unassembled WGS sequence"/>
</dbReference>
<reference evidence="3 4" key="1">
    <citation type="submission" date="2017-07" db="EMBL/GenBank/DDBJ databases">
        <title>Leptospira spp. isolated from tropical soils.</title>
        <authorList>
            <person name="Thibeaux R."/>
            <person name="Iraola G."/>
            <person name="Ferres I."/>
            <person name="Bierque E."/>
            <person name="Girault D."/>
            <person name="Soupe-Gilbert M.-E."/>
            <person name="Picardeau M."/>
            <person name="Goarant C."/>
        </authorList>
    </citation>
    <scope>NUCLEOTIDE SEQUENCE [LARGE SCALE GENOMIC DNA]</scope>
    <source>
        <strain evidence="2 4">FH1-B-B1</strain>
        <strain evidence="1 3">FH1-B-C1</strain>
    </source>
</reference>
<accession>A0A2M9ZSX2</accession>
<proteinExistence type="predicted"/>
<sequence>MFQVIYLIFLISILGSCKSKQESLIEEIQELLEEENYETAAETLKGYLVKPKSDDEVLASDKPDSPRIVELSHDRKRLVWVDDSKLTLKDMMDGNTDSTNLDEVPASVAVSLNANFALAEYPMQNGCRLFAISLKDGSLHYESGAQISCRNRGGILDNGSKIFYFVDNQLYEEKTEEPRNPKLLLSKEKIAPPFPNLKSRYFLYPVGRDFLLFSGNGGSYNMYYFQPEKKQVEKLDQEAISPLLYYGPGDTAFYIGGSIGRLHLRRVHYGKGKPTVSKLFTISRKEINPWKLAAKNEFFSNYSGRVHLWGPMRKSQVLPLLCERTWVVEPERILCENENGELFLSGFEFSEEDWTLMKLYEEVRSK</sequence>
<keyword evidence="3" id="KW-1185">Reference proteome</keyword>
<evidence type="ECO:0000313" key="4">
    <source>
        <dbReference type="Proteomes" id="UP000231990"/>
    </source>
</evidence>
<gene>
    <name evidence="1" type="ORF">CH360_00185</name>
    <name evidence="2" type="ORF">CH373_00185</name>
</gene>
<dbReference type="Proteomes" id="UP000231962">
    <property type="component" value="Unassembled WGS sequence"/>
</dbReference>
<dbReference type="AlphaFoldDB" id="A0A2M9ZSX2"/>
<dbReference type="OrthoDB" id="341267at2"/>
<dbReference type="EMBL" id="NPDY01000001">
    <property type="protein sequence ID" value="PJZ71539.1"/>
    <property type="molecule type" value="Genomic_DNA"/>
</dbReference>
<evidence type="ECO:0000313" key="3">
    <source>
        <dbReference type="Proteomes" id="UP000231962"/>
    </source>
</evidence>
<comment type="caution">
    <text evidence="2">The sequence shown here is derived from an EMBL/GenBank/DDBJ whole genome shotgun (WGS) entry which is preliminary data.</text>
</comment>
<organism evidence="2 4">
    <name type="scientific">Leptospira perolatii</name>
    <dbReference type="NCBI Taxonomy" id="2023191"/>
    <lineage>
        <taxon>Bacteria</taxon>
        <taxon>Pseudomonadati</taxon>
        <taxon>Spirochaetota</taxon>
        <taxon>Spirochaetia</taxon>
        <taxon>Leptospirales</taxon>
        <taxon>Leptospiraceae</taxon>
        <taxon>Leptospira</taxon>
    </lineage>
</organism>
<evidence type="ECO:0000313" key="1">
    <source>
        <dbReference type="EMBL" id="PJZ71539.1"/>
    </source>
</evidence>
<protein>
    <submittedName>
        <fullName evidence="2">Uncharacterized protein</fullName>
    </submittedName>
</protein>